<proteinExistence type="predicted"/>
<keyword evidence="2" id="KW-1185">Reference proteome</keyword>
<dbReference type="InterPro" id="IPR027266">
    <property type="entry name" value="TrmE/GcvT-like"/>
</dbReference>
<dbReference type="Proteomes" id="UP000295783">
    <property type="component" value="Unassembled WGS sequence"/>
</dbReference>
<gene>
    <name evidence="1" type="ORF">A8950_1586</name>
</gene>
<dbReference type="EMBL" id="SNYW01000007">
    <property type="protein sequence ID" value="TDQ83300.1"/>
    <property type="molecule type" value="Genomic_DNA"/>
</dbReference>
<sequence>MNAIAPASHLRRSFIYRLLAASGAEFGEVNGGAVALHYGGSREAELATARRLGLADLSVLPHGGFKGKGTVEWLTAQGLAIGPDSNVAYKQAGGEWAARLAPTEIFLLDSLAGTGALLQRLNAAWQWAAAAPRPAQGYPMPRQDSHAWFMATGAFVPEMFAKICGVDLRREHFAEGAIAQTSVAKMSAIIIRADRPAKDGRVTPAYHVLADIASAEYLWTCLMDAAAEFDGKPVGLRALRDLEA</sequence>
<evidence type="ECO:0000313" key="1">
    <source>
        <dbReference type="EMBL" id="TDQ83300.1"/>
    </source>
</evidence>
<dbReference type="RefSeq" id="WP_166645053.1">
    <property type="nucleotide sequence ID" value="NZ_SNYW01000007.1"/>
</dbReference>
<evidence type="ECO:0000313" key="2">
    <source>
        <dbReference type="Proteomes" id="UP000295783"/>
    </source>
</evidence>
<dbReference type="Gene3D" id="3.30.1360.120">
    <property type="entry name" value="Probable tRNA modification gtpase trme, domain 1"/>
    <property type="match status" value="1"/>
</dbReference>
<comment type="caution">
    <text evidence="1">The sequence shown here is derived from an EMBL/GenBank/DDBJ whole genome shotgun (WGS) entry which is preliminary data.</text>
</comment>
<organism evidence="1 2">
    <name type="scientific">Dongia mobilis</name>
    <dbReference type="NCBI Taxonomy" id="578943"/>
    <lineage>
        <taxon>Bacteria</taxon>
        <taxon>Pseudomonadati</taxon>
        <taxon>Pseudomonadota</taxon>
        <taxon>Alphaproteobacteria</taxon>
        <taxon>Rhodospirillales</taxon>
        <taxon>Dongiaceae</taxon>
        <taxon>Dongia</taxon>
    </lineage>
</organism>
<dbReference type="AlphaFoldDB" id="A0A4V3DF13"/>
<reference evidence="1 2" key="1">
    <citation type="submission" date="2019-03" db="EMBL/GenBank/DDBJ databases">
        <title>Genomic Encyclopedia of Type Strains, Phase III (KMG-III): the genomes of soil and plant-associated and newly described type strains.</title>
        <authorList>
            <person name="Whitman W."/>
        </authorList>
    </citation>
    <scope>NUCLEOTIDE SEQUENCE [LARGE SCALE GENOMIC DNA]</scope>
    <source>
        <strain evidence="1 2">CGMCC 1.7660</strain>
    </source>
</reference>
<dbReference type="SUPFAM" id="SSF103025">
    <property type="entry name" value="Folate-binding domain"/>
    <property type="match status" value="1"/>
</dbReference>
<accession>A0A4V3DF13</accession>
<protein>
    <submittedName>
        <fullName evidence="1">N-methylglutamate dehydrogenase subunit D</fullName>
    </submittedName>
</protein>
<name>A0A4V3DF13_9PROT</name>